<evidence type="ECO:0000256" key="5">
    <source>
        <dbReference type="SAM" id="Phobius"/>
    </source>
</evidence>
<feature type="domain" description="ABC-2 type transporter transmembrane" evidence="6">
    <location>
        <begin position="29"/>
        <end position="164"/>
    </location>
</feature>
<dbReference type="Pfam" id="PF12698">
    <property type="entry name" value="ABC2_membrane_3"/>
    <property type="match status" value="2"/>
</dbReference>
<dbReference type="InterPro" id="IPR051328">
    <property type="entry name" value="T7SS_ABC-Transporter"/>
</dbReference>
<dbReference type="InterPro" id="IPR017501">
    <property type="entry name" value="Phage_infect_YhgE_C"/>
</dbReference>
<dbReference type="GO" id="GO:0140359">
    <property type="term" value="F:ABC-type transporter activity"/>
    <property type="evidence" value="ECO:0007669"/>
    <property type="project" value="InterPro"/>
</dbReference>
<gene>
    <name evidence="7" type="ORF">SAMN06265360_12341</name>
</gene>
<evidence type="ECO:0000259" key="6">
    <source>
        <dbReference type="Pfam" id="PF12698"/>
    </source>
</evidence>
<dbReference type="PANTHER" id="PTHR43077:SF5">
    <property type="entry name" value="PHAGE INFECTION PROTEIN"/>
    <property type="match status" value="1"/>
</dbReference>
<organism evidence="7 8">
    <name type="scientific">Haloechinothrix alba</name>
    <dbReference type="NCBI Taxonomy" id="664784"/>
    <lineage>
        <taxon>Bacteria</taxon>
        <taxon>Bacillati</taxon>
        <taxon>Actinomycetota</taxon>
        <taxon>Actinomycetes</taxon>
        <taxon>Pseudonocardiales</taxon>
        <taxon>Pseudonocardiaceae</taxon>
        <taxon>Haloechinothrix</taxon>
    </lineage>
</organism>
<dbReference type="PANTHER" id="PTHR43077">
    <property type="entry name" value="TRANSPORT PERMEASE YVFS-RELATED"/>
    <property type="match status" value="1"/>
</dbReference>
<evidence type="ECO:0000256" key="4">
    <source>
        <dbReference type="ARBA" id="ARBA00023136"/>
    </source>
</evidence>
<accession>A0A238ZPL0</accession>
<name>A0A238ZPL0_9PSEU</name>
<keyword evidence="3 5" id="KW-1133">Transmembrane helix</keyword>
<feature type="domain" description="ABC-2 type transporter transmembrane" evidence="6">
    <location>
        <begin position="420"/>
        <end position="614"/>
    </location>
</feature>
<reference evidence="7 8" key="1">
    <citation type="submission" date="2017-06" db="EMBL/GenBank/DDBJ databases">
        <authorList>
            <person name="Kim H.J."/>
            <person name="Triplett B.A."/>
        </authorList>
    </citation>
    <scope>NUCLEOTIDE SEQUENCE [LARGE SCALE GENOMIC DNA]</scope>
    <source>
        <strain evidence="7 8">DSM 45207</strain>
    </source>
</reference>
<dbReference type="AlphaFoldDB" id="A0A238ZPL0"/>
<dbReference type="EMBL" id="FZNW01000023">
    <property type="protein sequence ID" value="SNR85305.1"/>
    <property type="molecule type" value="Genomic_DNA"/>
</dbReference>
<keyword evidence="2 5" id="KW-0812">Transmembrane</keyword>
<evidence type="ECO:0000256" key="3">
    <source>
        <dbReference type="ARBA" id="ARBA00022989"/>
    </source>
</evidence>
<dbReference type="Gene3D" id="1.10.287.950">
    <property type="entry name" value="Methyl-accepting chemotaxis protein"/>
    <property type="match status" value="1"/>
</dbReference>
<feature type="transmembrane region" description="Helical" evidence="5">
    <location>
        <begin position="511"/>
        <end position="534"/>
    </location>
</feature>
<keyword evidence="4 5" id="KW-0472">Membrane</keyword>
<evidence type="ECO:0000256" key="1">
    <source>
        <dbReference type="ARBA" id="ARBA00004141"/>
    </source>
</evidence>
<feature type="transmembrane region" description="Helical" evidence="5">
    <location>
        <begin position="25"/>
        <end position="44"/>
    </location>
</feature>
<comment type="subcellular location">
    <subcellularLocation>
        <location evidence="1">Membrane</location>
        <topology evidence="1">Multi-pass membrane protein</topology>
    </subcellularLocation>
</comment>
<feature type="transmembrane region" description="Helical" evidence="5">
    <location>
        <begin position="439"/>
        <end position="459"/>
    </location>
</feature>
<dbReference type="SUPFAM" id="SSF58104">
    <property type="entry name" value="Methyl-accepting chemotaxis protein (MCP) signaling domain"/>
    <property type="match status" value="1"/>
</dbReference>
<feature type="transmembrane region" description="Helical" evidence="5">
    <location>
        <begin position="586"/>
        <end position="612"/>
    </location>
</feature>
<sequence>MSSMSSVRVAAGELRRISSGTLPKLAILALILVPLLYASLYLFANEDPYNRLGELPAAVVSEDAGADDPDGAHRVLGDEVAEEIADSDTFDWHEVSGREADDGVRDGTYAFAITVPPDFSAALLATAEFDPRRATITLTTDDANNYIAGTIANRVAEQVRAAITERVGEEAADRFLLGFSTIHGAVSDAADGADELAAGTDELLEGQQQLEQGARELARGSDELAAGLETLRTRSATLPEQAGELADGASEVAEGNEQLAQRGNELASRSGALQDALDDAGEELSGQLRADGFDEQEIDRILAVLAELRRPIDRADQDVRNASEKLDTLATGSRAVADGAGELAEAAPELVGGVDEAAGGAADVAQGAGELAKGQAEATNGVSALRDGAYDLDDGLHEGLGRIPDPDDDERAATASTIANPVGIDSHSLASAGSYGAGLAPYFMALSAWVGAFVLFLLLRPLSVRALAAGASSLRVALGGWLPAAALGIAQMIVLLGAVSLLVGIDVAHPVGAVGFLIVTTLAFTAVVHALNAYFGAVGKFLALVVLVLQLVTAGGTFPWQTIPEVLQPLHHILPMTYVVDGLRELLYTGASASVATDVAVLAAYTAGGLLLSTLAARKRRVWTAPALKPELAL</sequence>
<dbReference type="NCBIfam" id="TIGR03062">
    <property type="entry name" value="pip_yhgE_Cterm"/>
    <property type="match status" value="1"/>
</dbReference>
<dbReference type="InterPro" id="IPR017500">
    <property type="entry name" value="Phage_infect_YhgE_N"/>
</dbReference>
<dbReference type="InterPro" id="IPR013525">
    <property type="entry name" value="ABC2_TM"/>
</dbReference>
<keyword evidence="8" id="KW-1185">Reference proteome</keyword>
<dbReference type="GO" id="GO:0016020">
    <property type="term" value="C:membrane"/>
    <property type="evidence" value="ECO:0007669"/>
    <property type="project" value="UniProtKB-SubCell"/>
</dbReference>
<dbReference type="Proteomes" id="UP000198348">
    <property type="component" value="Unassembled WGS sequence"/>
</dbReference>
<feature type="transmembrane region" description="Helical" evidence="5">
    <location>
        <begin position="541"/>
        <end position="560"/>
    </location>
</feature>
<dbReference type="NCBIfam" id="TIGR03061">
    <property type="entry name" value="pip_yhgE_Nterm"/>
    <property type="match status" value="1"/>
</dbReference>
<evidence type="ECO:0000256" key="2">
    <source>
        <dbReference type="ARBA" id="ARBA00022692"/>
    </source>
</evidence>
<feature type="transmembrane region" description="Helical" evidence="5">
    <location>
        <begin position="480"/>
        <end position="505"/>
    </location>
</feature>
<evidence type="ECO:0000313" key="8">
    <source>
        <dbReference type="Proteomes" id="UP000198348"/>
    </source>
</evidence>
<evidence type="ECO:0000313" key="7">
    <source>
        <dbReference type="EMBL" id="SNR85305.1"/>
    </source>
</evidence>
<proteinExistence type="predicted"/>
<protein>
    <submittedName>
        <fullName evidence="7">Putative membrane protein</fullName>
    </submittedName>
</protein>